<dbReference type="GO" id="GO:0052621">
    <property type="term" value="F:diguanylate cyclase activity"/>
    <property type="evidence" value="ECO:0007669"/>
    <property type="project" value="TreeGrafter"/>
</dbReference>
<dbReference type="Gene3D" id="3.30.70.270">
    <property type="match status" value="1"/>
</dbReference>
<dbReference type="Proteomes" id="UP000034644">
    <property type="component" value="Unassembled WGS sequence"/>
</dbReference>
<evidence type="ECO:0000313" key="3">
    <source>
        <dbReference type="Proteomes" id="UP000034644"/>
    </source>
</evidence>
<dbReference type="InterPro" id="IPR029787">
    <property type="entry name" value="Nucleotide_cyclase"/>
</dbReference>
<dbReference type="FunFam" id="3.30.70.270:FF:000001">
    <property type="entry name" value="Diguanylate cyclase domain protein"/>
    <property type="match status" value="1"/>
</dbReference>
<dbReference type="InterPro" id="IPR050469">
    <property type="entry name" value="Diguanylate_Cyclase"/>
</dbReference>
<dbReference type="NCBIfam" id="TIGR00254">
    <property type="entry name" value="GGDEF"/>
    <property type="match status" value="1"/>
</dbReference>
<name>A0A0G1N9P8_9BACT</name>
<evidence type="ECO:0000313" key="2">
    <source>
        <dbReference type="EMBL" id="KKU17279.1"/>
    </source>
</evidence>
<gene>
    <name evidence="2" type="ORF">UX27_C0037G0005</name>
</gene>
<dbReference type="InterPro" id="IPR000160">
    <property type="entry name" value="GGDEF_dom"/>
</dbReference>
<evidence type="ECO:0000259" key="1">
    <source>
        <dbReference type="PROSITE" id="PS50887"/>
    </source>
</evidence>
<dbReference type="AlphaFoldDB" id="A0A0G1N9P8"/>
<dbReference type="PROSITE" id="PS50887">
    <property type="entry name" value="GGDEF"/>
    <property type="match status" value="1"/>
</dbReference>
<proteinExistence type="predicted"/>
<protein>
    <recommendedName>
        <fullName evidence="1">GGDEF domain-containing protein</fullName>
    </recommendedName>
</protein>
<organism evidence="2 3">
    <name type="scientific">Candidatus Azambacteria bacterium GW2011_GWA2_45_90</name>
    <dbReference type="NCBI Taxonomy" id="1618614"/>
    <lineage>
        <taxon>Bacteria</taxon>
        <taxon>Candidatus Azamiibacteriota</taxon>
    </lineage>
</organism>
<accession>A0A0G1N9P8</accession>
<dbReference type="CDD" id="cd01949">
    <property type="entry name" value="GGDEF"/>
    <property type="match status" value="1"/>
</dbReference>
<sequence>MSASVEKIEKPEEENPEALKAKVRLLQGQLTEALNVIGYLENEVENYKEMAVNDKLTGLKNRRAFEEELMRVAKEIHFGRVYPERRQKFYIKDAALIFLDIDNFKKVNDTYGHLSGDKVLQEVAAILKQHTRDTDFTGRWGGEEMVVMLLGAGEKEGAQKAEELRNALMAKEILVKDSEILRVTASFGVAAFSEEISGDPEMWVEFADRALYEAKRTGKNRVYTFNQIMEEKLEQFH</sequence>
<comment type="caution">
    <text evidence="2">The sequence shown here is derived from an EMBL/GenBank/DDBJ whole genome shotgun (WGS) entry which is preliminary data.</text>
</comment>
<dbReference type="Pfam" id="PF00990">
    <property type="entry name" value="GGDEF"/>
    <property type="match status" value="1"/>
</dbReference>
<dbReference type="PANTHER" id="PTHR45138">
    <property type="entry name" value="REGULATORY COMPONENTS OF SENSORY TRANSDUCTION SYSTEM"/>
    <property type="match status" value="1"/>
</dbReference>
<dbReference type="EMBL" id="LCLO01000037">
    <property type="protein sequence ID" value="KKU17279.1"/>
    <property type="molecule type" value="Genomic_DNA"/>
</dbReference>
<reference evidence="2 3" key="1">
    <citation type="journal article" date="2015" name="Nature">
        <title>rRNA introns, odd ribosomes, and small enigmatic genomes across a large radiation of phyla.</title>
        <authorList>
            <person name="Brown C.T."/>
            <person name="Hug L.A."/>
            <person name="Thomas B.C."/>
            <person name="Sharon I."/>
            <person name="Castelle C.J."/>
            <person name="Singh A."/>
            <person name="Wilkins M.J."/>
            <person name="Williams K.H."/>
            <person name="Banfield J.F."/>
        </authorList>
    </citation>
    <scope>NUCLEOTIDE SEQUENCE [LARGE SCALE GENOMIC DNA]</scope>
</reference>
<feature type="domain" description="GGDEF" evidence="1">
    <location>
        <begin position="92"/>
        <end position="227"/>
    </location>
</feature>
<dbReference type="SUPFAM" id="SSF55073">
    <property type="entry name" value="Nucleotide cyclase"/>
    <property type="match status" value="1"/>
</dbReference>
<dbReference type="SMART" id="SM00267">
    <property type="entry name" value="GGDEF"/>
    <property type="match status" value="1"/>
</dbReference>
<dbReference type="PANTHER" id="PTHR45138:SF9">
    <property type="entry name" value="DIGUANYLATE CYCLASE DGCM-RELATED"/>
    <property type="match status" value="1"/>
</dbReference>
<dbReference type="InterPro" id="IPR043128">
    <property type="entry name" value="Rev_trsase/Diguanyl_cyclase"/>
</dbReference>